<dbReference type="AlphaFoldDB" id="A0A4C1UT28"/>
<name>A0A4C1UT28_EUMVA</name>
<organism evidence="2 3">
    <name type="scientific">Eumeta variegata</name>
    <name type="common">Bagworm moth</name>
    <name type="synonym">Eumeta japonica</name>
    <dbReference type="NCBI Taxonomy" id="151549"/>
    <lineage>
        <taxon>Eukaryota</taxon>
        <taxon>Metazoa</taxon>
        <taxon>Ecdysozoa</taxon>
        <taxon>Arthropoda</taxon>
        <taxon>Hexapoda</taxon>
        <taxon>Insecta</taxon>
        <taxon>Pterygota</taxon>
        <taxon>Neoptera</taxon>
        <taxon>Endopterygota</taxon>
        <taxon>Lepidoptera</taxon>
        <taxon>Glossata</taxon>
        <taxon>Ditrysia</taxon>
        <taxon>Tineoidea</taxon>
        <taxon>Psychidae</taxon>
        <taxon>Oiketicinae</taxon>
        <taxon>Eumeta</taxon>
    </lineage>
</organism>
<evidence type="ECO:0000313" key="2">
    <source>
        <dbReference type="EMBL" id="GBP29623.1"/>
    </source>
</evidence>
<gene>
    <name evidence="2" type="ORF">EVAR_79172_1</name>
</gene>
<keyword evidence="3" id="KW-1185">Reference proteome</keyword>
<accession>A0A4C1UT28</accession>
<proteinExistence type="predicted"/>
<feature type="region of interest" description="Disordered" evidence="1">
    <location>
        <begin position="68"/>
        <end position="87"/>
    </location>
</feature>
<sequence length="230" mass="25242">MNLKIQNVPHSLNKTMADSVIGRKKAERISSMLVRAESRAKASHNIKIIETLDQHPGSMSQNFSAVPARAADERHHQSRSTTGTDGLNPLGLGSHCIRVRRVRSEQKDLVKYETVCDTSHQISCNCCTPYALRTRAVLRGTSRAARLPYTESTSHALHLVTARPKLGRTTPSEGFRSCHSKSAPGDTQASHATACRYSRSLAVGIYDPQLNSGTCSVRTHANPRANKEPY</sequence>
<dbReference type="EMBL" id="BGZK01000222">
    <property type="protein sequence ID" value="GBP29623.1"/>
    <property type="molecule type" value="Genomic_DNA"/>
</dbReference>
<feature type="region of interest" description="Disordered" evidence="1">
    <location>
        <begin position="166"/>
        <end position="189"/>
    </location>
</feature>
<protein>
    <submittedName>
        <fullName evidence="2">Uncharacterized protein</fullName>
    </submittedName>
</protein>
<evidence type="ECO:0000313" key="3">
    <source>
        <dbReference type="Proteomes" id="UP000299102"/>
    </source>
</evidence>
<dbReference type="Proteomes" id="UP000299102">
    <property type="component" value="Unassembled WGS sequence"/>
</dbReference>
<reference evidence="2 3" key="1">
    <citation type="journal article" date="2019" name="Commun. Biol.">
        <title>The bagworm genome reveals a unique fibroin gene that provides high tensile strength.</title>
        <authorList>
            <person name="Kono N."/>
            <person name="Nakamura H."/>
            <person name="Ohtoshi R."/>
            <person name="Tomita M."/>
            <person name="Numata K."/>
            <person name="Arakawa K."/>
        </authorList>
    </citation>
    <scope>NUCLEOTIDE SEQUENCE [LARGE SCALE GENOMIC DNA]</scope>
</reference>
<evidence type="ECO:0000256" key="1">
    <source>
        <dbReference type="SAM" id="MobiDB-lite"/>
    </source>
</evidence>
<comment type="caution">
    <text evidence="2">The sequence shown here is derived from an EMBL/GenBank/DDBJ whole genome shotgun (WGS) entry which is preliminary data.</text>
</comment>